<keyword evidence="5 6" id="KW-0472">Membrane</keyword>
<evidence type="ECO:0000256" key="2">
    <source>
        <dbReference type="ARBA" id="ARBA00022475"/>
    </source>
</evidence>
<dbReference type="GO" id="GO:0005886">
    <property type="term" value="C:plasma membrane"/>
    <property type="evidence" value="ECO:0007669"/>
    <property type="project" value="UniProtKB-SubCell"/>
</dbReference>
<evidence type="ECO:0000313" key="8">
    <source>
        <dbReference type="EMBL" id="AZV42725.1"/>
    </source>
</evidence>
<reference evidence="8 9" key="1">
    <citation type="submission" date="2018-01" db="EMBL/GenBank/DDBJ databases">
        <title>Bacillus asahii Genome sequencing and assembly.</title>
        <authorList>
            <person name="Jiang H."/>
            <person name="Feng Y."/>
            <person name="Zhao F."/>
            <person name="Lin X."/>
        </authorList>
    </citation>
    <scope>NUCLEOTIDE SEQUENCE [LARGE SCALE GENOMIC DNA]</scope>
    <source>
        <strain evidence="8 9">OM18</strain>
    </source>
</reference>
<evidence type="ECO:0000256" key="5">
    <source>
        <dbReference type="ARBA" id="ARBA00023136"/>
    </source>
</evidence>
<dbReference type="InterPro" id="IPR050469">
    <property type="entry name" value="Diguanylate_Cyclase"/>
</dbReference>
<dbReference type="PANTHER" id="PTHR45138:SF9">
    <property type="entry name" value="DIGUANYLATE CYCLASE DGCM-RELATED"/>
    <property type="match status" value="1"/>
</dbReference>
<dbReference type="Pfam" id="PF00990">
    <property type="entry name" value="GGDEF"/>
    <property type="match status" value="1"/>
</dbReference>
<evidence type="ECO:0000256" key="6">
    <source>
        <dbReference type="SAM" id="Phobius"/>
    </source>
</evidence>
<dbReference type="Pfam" id="PF02743">
    <property type="entry name" value="dCache_1"/>
    <property type="match status" value="1"/>
</dbReference>
<evidence type="ECO:0000256" key="3">
    <source>
        <dbReference type="ARBA" id="ARBA00022692"/>
    </source>
</evidence>
<keyword evidence="2" id="KW-1003">Cell membrane</keyword>
<dbReference type="Proteomes" id="UP000283095">
    <property type="component" value="Chromosome"/>
</dbReference>
<protein>
    <recommendedName>
        <fullName evidence="7">GGDEF domain-containing protein</fullName>
    </recommendedName>
</protein>
<organism evidence="8 9">
    <name type="scientific">Peribacillus asahii</name>
    <dbReference type="NCBI Taxonomy" id="228899"/>
    <lineage>
        <taxon>Bacteria</taxon>
        <taxon>Bacillati</taxon>
        <taxon>Bacillota</taxon>
        <taxon>Bacilli</taxon>
        <taxon>Bacillales</taxon>
        <taxon>Bacillaceae</taxon>
        <taxon>Peribacillus</taxon>
    </lineage>
</organism>
<dbReference type="OrthoDB" id="9759607at2"/>
<dbReference type="GO" id="GO:0052621">
    <property type="term" value="F:diguanylate cyclase activity"/>
    <property type="evidence" value="ECO:0007669"/>
    <property type="project" value="TreeGrafter"/>
</dbReference>
<dbReference type="NCBIfam" id="TIGR00254">
    <property type="entry name" value="GGDEF"/>
    <property type="match status" value="1"/>
</dbReference>
<dbReference type="InterPro" id="IPR033479">
    <property type="entry name" value="dCache_1"/>
</dbReference>
<dbReference type="SUPFAM" id="SSF55073">
    <property type="entry name" value="Nucleotide cyclase"/>
    <property type="match status" value="1"/>
</dbReference>
<feature type="transmembrane region" description="Helical" evidence="6">
    <location>
        <begin position="12"/>
        <end position="36"/>
    </location>
</feature>
<evidence type="ECO:0000256" key="4">
    <source>
        <dbReference type="ARBA" id="ARBA00022989"/>
    </source>
</evidence>
<dbReference type="InterPro" id="IPR043128">
    <property type="entry name" value="Rev_trsase/Diguanyl_cyclase"/>
</dbReference>
<dbReference type="CDD" id="cd18773">
    <property type="entry name" value="PDC1_HK_sensor"/>
    <property type="match status" value="1"/>
</dbReference>
<dbReference type="PROSITE" id="PS50887">
    <property type="entry name" value="GGDEF"/>
    <property type="match status" value="1"/>
</dbReference>
<dbReference type="InterPro" id="IPR029787">
    <property type="entry name" value="Nucleotide_cyclase"/>
</dbReference>
<dbReference type="Gene3D" id="3.30.70.270">
    <property type="match status" value="1"/>
</dbReference>
<sequence>MKKILYNQKFKLTTLLTSLVSVSVIFTILILLFASYQSEKESLVKTYLSLNDSKSDKISKSVNSLFQSMRVSLKETANFLKENEGITDEDIQEQLELLRKNSRYFNSLSWIDEKGVVRNIAPISVGLKGHIMTGVTKEVLNLKKPTLTTPYIAPSGRLIVLMSEPFYDSHGKYRGIIGGTIYLQEKNVLNEILGNDIIDDTGSYYYVVGPDGKLLFHPDINRIGDDVSANPLVMKLLQGESGTQLVTNTKDIRMLAAYNVIPETGWGVIQQTPVSYVQELLKKHVQKLILYILPPFLILLFLSILVARMLAKPFIYLADLINQLGSGEQVLTPKTQSHWNREADLLTKSVCITIESVQKNNNKLTQAAMTDTLTELPNRRKLNEVMAIWANDRQLFSLIAIDIDYFKSVNDTYGHQAGDEVLKYLAKTVQSVIRKTDMFFRYGGEEFVLLLPNTKASETYDIAEIIRRTIENEISPVGKPITISLGISEFPLHSNSLDELFKYADEALYQSKLEGRNRTTICSHD</sequence>
<dbReference type="CDD" id="cd01949">
    <property type="entry name" value="GGDEF"/>
    <property type="match status" value="1"/>
</dbReference>
<dbReference type="KEGG" id="pasa:BAOM_2116"/>
<name>A0A3Q9RMN5_9BACI</name>
<comment type="subcellular location">
    <subcellularLocation>
        <location evidence="1">Cell membrane</location>
        <topology evidence="1">Multi-pass membrane protein</topology>
    </subcellularLocation>
</comment>
<evidence type="ECO:0000256" key="1">
    <source>
        <dbReference type="ARBA" id="ARBA00004651"/>
    </source>
</evidence>
<dbReference type="EMBL" id="CP026095">
    <property type="protein sequence ID" value="AZV42725.1"/>
    <property type="molecule type" value="Genomic_DNA"/>
</dbReference>
<evidence type="ECO:0000313" key="9">
    <source>
        <dbReference type="Proteomes" id="UP000283095"/>
    </source>
</evidence>
<gene>
    <name evidence="8" type="ORF">BAOM_2116</name>
</gene>
<evidence type="ECO:0000259" key="7">
    <source>
        <dbReference type="PROSITE" id="PS50887"/>
    </source>
</evidence>
<feature type="transmembrane region" description="Helical" evidence="6">
    <location>
        <begin position="288"/>
        <end position="307"/>
    </location>
</feature>
<dbReference type="SMART" id="SM00267">
    <property type="entry name" value="GGDEF"/>
    <property type="match status" value="1"/>
</dbReference>
<accession>A0A3Q9RMN5</accession>
<dbReference type="InterPro" id="IPR000160">
    <property type="entry name" value="GGDEF_dom"/>
</dbReference>
<dbReference type="InterPro" id="IPR029151">
    <property type="entry name" value="Sensor-like_sf"/>
</dbReference>
<keyword evidence="4 6" id="KW-1133">Transmembrane helix</keyword>
<keyword evidence="3 6" id="KW-0812">Transmembrane</keyword>
<dbReference type="PANTHER" id="PTHR45138">
    <property type="entry name" value="REGULATORY COMPONENTS OF SENSORY TRANSDUCTION SYSTEM"/>
    <property type="match status" value="1"/>
</dbReference>
<dbReference type="FunFam" id="3.30.70.270:FF:000001">
    <property type="entry name" value="Diguanylate cyclase domain protein"/>
    <property type="match status" value="1"/>
</dbReference>
<dbReference type="SUPFAM" id="SSF103190">
    <property type="entry name" value="Sensory domain-like"/>
    <property type="match status" value="1"/>
</dbReference>
<proteinExistence type="predicted"/>
<dbReference type="CDD" id="cd12912">
    <property type="entry name" value="PDC2_MCP_like"/>
    <property type="match status" value="1"/>
</dbReference>
<dbReference type="Gene3D" id="3.30.450.20">
    <property type="entry name" value="PAS domain"/>
    <property type="match status" value="1"/>
</dbReference>
<feature type="domain" description="GGDEF" evidence="7">
    <location>
        <begin position="394"/>
        <end position="524"/>
    </location>
</feature>
<dbReference type="RefSeq" id="WP_127760138.1">
    <property type="nucleotide sequence ID" value="NZ_CP026095.1"/>
</dbReference>
<dbReference type="AlphaFoldDB" id="A0A3Q9RMN5"/>